<dbReference type="InterPro" id="IPR036322">
    <property type="entry name" value="WD40_repeat_dom_sf"/>
</dbReference>
<evidence type="ECO:0000256" key="1">
    <source>
        <dbReference type="SAM" id="MobiDB-lite"/>
    </source>
</evidence>
<dbReference type="InterPro" id="IPR036047">
    <property type="entry name" value="F-box-like_dom_sf"/>
</dbReference>
<feature type="compositionally biased region" description="Acidic residues" evidence="1">
    <location>
        <begin position="8"/>
        <end position="19"/>
    </location>
</feature>
<dbReference type="CDD" id="cd09917">
    <property type="entry name" value="F-box_SF"/>
    <property type="match status" value="1"/>
</dbReference>
<feature type="compositionally biased region" description="Basic and acidic residues" evidence="1">
    <location>
        <begin position="20"/>
        <end position="35"/>
    </location>
</feature>
<dbReference type="EMBL" id="SPNW01000012">
    <property type="protein sequence ID" value="TIA91461.1"/>
    <property type="molecule type" value="Genomic_DNA"/>
</dbReference>
<accession>A0A4T0FSG2</accession>
<dbReference type="AlphaFoldDB" id="A0A4T0FSG2"/>
<dbReference type="PANTHER" id="PTHR44156">
    <property type="entry name" value="SUPERNUMERARY LIMBS, ISOFORM B-RELATED"/>
    <property type="match status" value="1"/>
</dbReference>
<evidence type="ECO:0000259" key="2">
    <source>
        <dbReference type="PROSITE" id="PS50181"/>
    </source>
</evidence>
<protein>
    <recommendedName>
        <fullName evidence="2">F-box domain-containing protein</fullName>
    </recommendedName>
</protein>
<dbReference type="SMART" id="SM00256">
    <property type="entry name" value="FBOX"/>
    <property type="match status" value="1"/>
</dbReference>
<dbReference type="InterPro" id="IPR015943">
    <property type="entry name" value="WD40/YVTN_repeat-like_dom_sf"/>
</dbReference>
<comment type="caution">
    <text evidence="3">The sequence shown here is derived from an EMBL/GenBank/DDBJ whole genome shotgun (WGS) entry which is preliminary data.</text>
</comment>
<dbReference type="InterPro" id="IPR001680">
    <property type="entry name" value="WD40_rpt"/>
</dbReference>
<evidence type="ECO:0000313" key="4">
    <source>
        <dbReference type="Proteomes" id="UP000310189"/>
    </source>
</evidence>
<dbReference type="SMART" id="SM00320">
    <property type="entry name" value="WD40"/>
    <property type="match status" value="3"/>
</dbReference>
<dbReference type="Proteomes" id="UP000310189">
    <property type="component" value="Unassembled WGS sequence"/>
</dbReference>
<dbReference type="Gene3D" id="1.20.1280.50">
    <property type="match status" value="1"/>
</dbReference>
<feature type="region of interest" description="Disordered" evidence="1">
    <location>
        <begin position="732"/>
        <end position="801"/>
    </location>
</feature>
<gene>
    <name evidence="3" type="ORF">E3P99_01053</name>
</gene>
<feature type="compositionally biased region" description="Basic and acidic residues" evidence="1">
    <location>
        <begin position="767"/>
        <end position="777"/>
    </location>
</feature>
<dbReference type="Gene3D" id="2.130.10.10">
    <property type="entry name" value="YVTN repeat-like/Quinoprotein amine dehydrogenase"/>
    <property type="match status" value="2"/>
</dbReference>
<proteinExistence type="predicted"/>
<dbReference type="Pfam" id="PF00400">
    <property type="entry name" value="WD40"/>
    <property type="match status" value="1"/>
</dbReference>
<dbReference type="Pfam" id="PF12937">
    <property type="entry name" value="F-box-like"/>
    <property type="match status" value="1"/>
</dbReference>
<reference evidence="3 4" key="1">
    <citation type="submission" date="2019-03" db="EMBL/GenBank/DDBJ databases">
        <title>Sequencing 23 genomes of Wallemia ichthyophaga.</title>
        <authorList>
            <person name="Gostincar C."/>
        </authorList>
    </citation>
    <scope>NUCLEOTIDE SEQUENCE [LARGE SCALE GENOMIC DNA]</scope>
    <source>
        <strain evidence="3 4">EXF-5753</strain>
    </source>
</reference>
<organism evidence="3 4">
    <name type="scientific">Wallemia hederae</name>
    <dbReference type="NCBI Taxonomy" id="1540922"/>
    <lineage>
        <taxon>Eukaryota</taxon>
        <taxon>Fungi</taxon>
        <taxon>Dikarya</taxon>
        <taxon>Basidiomycota</taxon>
        <taxon>Wallemiomycotina</taxon>
        <taxon>Wallemiomycetes</taxon>
        <taxon>Wallemiales</taxon>
        <taxon>Wallemiaceae</taxon>
        <taxon>Wallemia</taxon>
    </lineage>
</organism>
<dbReference type="InterPro" id="IPR001810">
    <property type="entry name" value="F-box_dom"/>
</dbReference>
<keyword evidence="4" id="KW-1185">Reference proteome</keyword>
<feature type="domain" description="F-box" evidence="2">
    <location>
        <begin position="55"/>
        <end position="101"/>
    </location>
</feature>
<feature type="region of interest" description="Disordered" evidence="1">
    <location>
        <begin position="1"/>
        <end position="48"/>
    </location>
</feature>
<dbReference type="OrthoDB" id="429520at2759"/>
<dbReference type="SUPFAM" id="SSF50978">
    <property type="entry name" value="WD40 repeat-like"/>
    <property type="match status" value="1"/>
</dbReference>
<evidence type="ECO:0000313" key="3">
    <source>
        <dbReference type="EMBL" id="TIA91461.1"/>
    </source>
</evidence>
<dbReference type="SUPFAM" id="SSF81383">
    <property type="entry name" value="F-box domain"/>
    <property type="match status" value="1"/>
</dbReference>
<dbReference type="PROSITE" id="PS50181">
    <property type="entry name" value="FBOX"/>
    <property type="match status" value="1"/>
</dbReference>
<name>A0A4T0FSG2_9BASI</name>
<sequence length="824" mass="91218">MPASANYDDYDASDVDEHEFEQSLHKSERRKRGDVQRSSSKPQHTYNDDYDPDLPSLLLDLPHDLVLHILTYLDPDSLIATSLANKTLHHIATDDAAWRRAFAFAFLGIQPSEESTKVKSIVTSRIAGRFSSWKEEYVRRCMYMRRWKKSKAPVITHNPRVATLHQIALDLSTITNPELTPRRLISVSLMHACLTRSEPFSGKLAKGYILAPGMNPNDASAVELSSDGRVIWGFAAGFVGFTQVAKSALQHGSGSASAWGVRGSGLATHQNVSHDFHLGPVTCLSHPSSTLSKSAWAAPTFVSGGMDGVVKLWSNEPELRCVWSSDVKKLINSKGEELSHVDSVTKVAYDSTTCSIAAGYESGVVRVWTNMPIEACINEESNRDTIEEHPVAYTALGSFDKYLPISELRLDSQGSNDVSVLIYRKPETFFERHDIETKKKRKYGLGPLAELTCFHLNNDLSKCSPLSTPILSRTASSTNNVSEALDIGSSFHAKDQILKHRRVVVAGDATGRTCIWDWDTKSDAMIAPLRIFGGQHSKITSISLTSLMLLTGAADGLLMAHDPLTGEFIRSFNQNSSTRHLTRFLATNEATAEDAESFAVRGIVANEFAVVAAIGNKVIAWKAGGIKDFKTRGKGWRGSNKGVAQKYQYSSDVRDEIRESLVMQEEESGDYSESEADKKQNVMKTLGRLEDLGLDESETLEYIMMISKEEEEKQEKRRQSEEMEDILEQIRLSENREDAGDFQPVEGSSKQHVEDTLVQEDASDVEGLSKRDGKKSEYAPATTHSEARDAESSDPPTYSQVADDIDQSFEAQMEEAIKASLKEA</sequence>
<dbReference type="InterPro" id="IPR053299">
    <property type="entry name" value="ASTRA_WD_repeat"/>
</dbReference>
<feature type="compositionally biased region" description="Polar residues" evidence="1">
    <location>
        <begin position="36"/>
        <end position="45"/>
    </location>
</feature>